<evidence type="ECO:0000313" key="14">
    <source>
        <dbReference type="EMBL" id="WQG87737.1"/>
    </source>
</evidence>
<evidence type="ECO:0000256" key="8">
    <source>
        <dbReference type="ARBA" id="ARBA00023065"/>
    </source>
</evidence>
<dbReference type="InterPro" id="IPR036019">
    <property type="entry name" value="MscL_channel"/>
</dbReference>
<dbReference type="PANTHER" id="PTHR30266">
    <property type="entry name" value="MECHANOSENSITIVE CHANNEL MSCL"/>
    <property type="match status" value="1"/>
</dbReference>
<proteinExistence type="inferred from homology"/>
<evidence type="ECO:0000256" key="10">
    <source>
        <dbReference type="ARBA" id="ARBA00023303"/>
    </source>
</evidence>
<comment type="similarity">
    <text evidence="2 11">Belongs to the MscL family.</text>
</comment>
<dbReference type="AlphaFoldDB" id="A0A1K1NR76"/>
<evidence type="ECO:0000313" key="15">
    <source>
        <dbReference type="Proteomes" id="UP000183788"/>
    </source>
</evidence>
<dbReference type="Proteomes" id="UP000183788">
    <property type="component" value="Unassembled WGS sequence"/>
</dbReference>
<feature type="transmembrane region" description="Helical" evidence="11">
    <location>
        <begin position="82"/>
        <end position="106"/>
    </location>
</feature>
<dbReference type="Pfam" id="PF01741">
    <property type="entry name" value="MscL"/>
    <property type="match status" value="1"/>
</dbReference>
<keyword evidence="10 11" id="KW-0407">Ion channel</keyword>
<comment type="function">
    <text evidence="11">Channel that opens in response to stretch forces in the membrane lipid bilayer. May participate in the regulation of osmotic pressure changes within the cell.</text>
</comment>
<accession>A0A1K1NR76</accession>
<feature type="compositionally biased region" description="Basic and acidic residues" evidence="12">
    <location>
        <begin position="135"/>
        <end position="146"/>
    </location>
</feature>
<dbReference type="Gene3D" id="1.10.1200.120">
    <property type="entry name" value="Large-conductance mechanosensitive channel, MscL, domain 1"/>
    <property type="match status" value="1"/>
</dbReference>
<evidence type="ECO:0000313" key="16">
    <source>
        <dbReference type="Proteomes" id="UP001326715"/>
    </source>
</evidence>
<dbReference type="RefSeq" id="WP_072358373.1">
    <property type="nucleotide sequence ID" value="NZ_CP139972.1"/>
</dbReference>
<dbReference type="InterPro" id="IPR019823">
    <property type="entry name" value="Mechanosensitive_channel_CS"/>
</dbReference>
<comment type="subcellular location">
    <subcellularLocation>
        <location evidence="1 11">Cell membrane</location>
        <topology evidence="1 11">Multi-pass membrane protein</topology>
    </subcellularLocation>
</comment>
<keyword evidence="7 11" id="KW-1133">Transmembrane helix</keyword>
<evidence type="ECO:0000256" key="7">
    <source>
        <dbReference type="ARBA" id="ARBA00022989"/>
    </source>
</evidence>
<dbReference type="PROSITE" id="PS01327">
    <property type="entry name" value="MSCL"/>
    <property type="match status" value="1"/>
</dbReference>
<reference evidence="13 15" key="1">
    <citation type="submission" date="2016-11" db="EMBL/GenBank/DDBJ databases">
        <authorList>
            <person name="Jaros S."/>
            <person name="Januszkiewicz K."/>
            <person name="Wedrychowicz H."/>
        </authorList>
    </citation>
    <scope>NUCLEOTIDE SEQUENCE [LARGE SCALE GENOMIC DNA]</scope>
    <source>
        <strain evidence="13 15">DSM 784</strain>
    </source>
</reference>
<dbReference type="GO" id="GO:0008381">
    <property type="term" value="F:mechanosensitive monoatomic ion channel activity"/>
    <property type="evidence" value="ECO:0007669"/>
    <property type="project" value="UniProtKB-UniRule"/>
</dbReference>
<protein>
    <recommendedName>
        <fullName evidence="11">Large-conductance mechanosensitive channel</fullName>
    </recommendedName>
</protein>
<dbReference type="FunFam" id="1.10.1200.120:FF:000001">
    <property type="entry name" value="Large-conductance mechanosensitive channel"/>
    <property type="match status" value="1"/>
</dbReference>
<feature type="region of interest" description="Disordered" evidence="12">
    <location>
        <begin position="117"/>
        <end position="146"/>
    </location>
</feature>
<dbReference type="PRINTS" id="PR01264">
    <property type="entry name" value="MECHCHANNEL"/>
</dbReference>
<sequence>MGFFKEFRDFATKGNVVDLAVGVIIGAAFGKIVSALVDNIFMPILGILTGKVDFKEKYFLLNDSKGSSFESLAKAKEAGAPVLSYGLFIQSIIEFIIIAFCIFLLVKGINALTRKKEEAPAAPATPPEPSPQEKLLMEIRDELKKR</sequence>
<dbReference type="SUPFAM" id="SSF81330">
    <property type="entry name" value="Gated mechanosensitive channel"/>
    <property type="match status" value="1"/>
</dbReference>
<organism evidence="13 15">
    <name type="scientific">Chitinophaga sancti</name>
    <dbReference type="NCBI Taxonomy" id="1004"/>
    <lineage>
        <taxon>Bacteria</taxon>
        <taxon>Pseudomonadati</taxon>
        <taxon>Bacteroidota</taxon>
        <taxon>Chitinophagia</taxon>
        <taxon>Chitinophagales</taxon>
        <taxon>Chitinophagaceae</taxon>
        <taxon>Chitinophaga</taxon>
    </lineage>
</organism>
<dbReference type="PANTHER" id="PTHR30266:SF2">
    <property type="entry name" value="LARGE-CONDUCTANCE MECHANOSENSITIVE CHANNEL"/>
    <property type="match status" value="1"/>
</dbReference>
<dbReference type="NCBIfam" id="TIGR00220">
    <property type="entry name" value="mscL"/>
    <property type="match status" value="1"/>
</dbReference>
<feature type="transmembrane region" description="Helical" evidence="11">
    <location>
        <begin position="16"/>
        <end position="37"/>
    </location>
</feature>
<comment type="subunit">
    <text evidence="3 11">Homopentamer.</text>
</comment>
<dbReference type="EMBL" id="CP140154">
    <property type="protein sequence ID" value="WQG87737.1"/>
    <property type="molecule type" value="Genomic_DNA"/>
</dbReference>
<dbReference type="STRING" id="1004.SAMN05661012_01429"/>
<gene>
    <name evidence="11 14" type="primary">mscL</name>
    <name evidence="13" type="ORF">SAMN05661012_01429</name>
    <name evidence="14" type="ORF">SR876_22675</name>
</gene>
<keyword evidence="4 11" id="KW-0813">Transport</keyword>
<evidence type="ECO:0000256" key="5">
    <source>
        <dbReference type="ARBA" id="ARBA00022475"/>
    </source>
</evidence>
<keyword evidence="16" id="KW-1185">Reference proteome</keyword>
<keyword evidence="8 11" id="KW-0406">Ion transport</keyword>
<name>A0A1K1NR76_9BACT</name>
<dbReference type="OrthoDB" id="9810350at2"/>
<evidence type="ECO:0000256" key="12">
    <source>
        <dbReference type="SAM" id="MobiDB-lite"/>
    </source>
</evidence>
<keyword evidence="9 11" id="KW-0472">Membrane</keyword>
<dbReference type="Proteomes" id="UP001326715">
    <property type="component" value="Chromosome"/>
</dbReference>
<dbReference type="HAMAP" id="MF_00115">
    <property type="entry name" value="MscL"/>
    <property type="match status" value="1"/>
</dbReference>
<dbReference type="InterPro" id="IPR001185">
    <property type="entry name" value="MS_channel"/>
</dbReference>
<keyword evidence="6 11" id="KW-0812">Transmembrane</keyword>
<evidence type="ECO:0000256" key="9">
    <source>
        <dbReference type="ARBA" id="ARBA00023136"/>
    </source>
</evidence>
<evidence type="ECO:0000256" key="1">
    <source>
        <dbReference type="ARBA" id="ARBA00004651"/>
    </source>
</evidence>
<keyword evidence="5 11" id="KW-1003">Cell membrane</keyword>
<dbReference type="GO" id="GO:0005886">
    <property type="term" value="C:plasma membrane"/>
    <property type="evidence" value="ECO:0007669"/>
    <property type="project" value="UniProtKB-SubCell"/>
</dbReference>
<dbReference type="InterPro" id="IPR037673">
    <property type="entry name" value="MSC/AndL"/>
</dbReference>
<evidence type="ECO:0000256" key="6">
    <source>
        <dbReference type="ARBA" id="ARBA00022692"/>
    </source>
</evidence>
<dbReference type="EMBL" id="FPIZ01000004">
    <property type="protein sequence ID" value="SFW37976.1"/>
    <property type="molecule type" value="Genomic_DNA"/>
</dbReference>
<dbReference type="NCBIfam" id="NF001843">
    <property type="entry name" value="PRK00567.1-4"/>
    <property type="match status" value="1"/>
</dbReference>
<evidence type="ECO:0000256" key="3">
    <source>
        <dbReference type="ARBA" id="ARBA00011255"/>
    </source>
</evidence>
<evidence type="ECO:0000256" key="11">
    <source>
        <dbReference type="HAMAP-Rule" id="MF_00115"/>
    </source>
</evidence>
<dbReference type="NCBIfam" id="NF010557">
    <property type="entry name" value="PRK13952.1"/>
    <property type="match status" value="1"/>
</dbReference>
<evidence type="ECO:0000256" key="2">
    <source>
        <dbReference type="ARBA" id="ARBA00007254"/>
    </source>
</evidence>
<reference evidence="14 16" key="2">
    <citation type="submission" date="2023-11" db="EMBL/GenBank/DDBJ databases">
        <title>MicrobeMod: A computational toolkit for identifying prokaryotic methylation and restriction-modification with nanopore sequencing.</title>
        <authorList>
            <person name="Crits-Christoph A."/>
            <person name="Kang S.C."/>
            <person name="Lee H."/>
            <person name="Ostrov N."/>
        </authorList>
    </citation>
    <scope>NUCLEOTIDE SEQUENCE [LARGE SCALE GENOMIC DNA]</scope>
    <source>
        <strain evidence="14 16">ATCC 23090</strain>
    </source>
</reference>
<evidence type="ECO:0000313" key="13">
    <source>
        <dbReference type="EMBL" id="SFW37976.1"/>
    </source>
</evidence>
<evidence type="ECO:0000256" key="4">
    <source>
        <dbReference type="ARBA" id="ARBA00022448"/>
    </source>
</evidence>